<dbReference type="InterPro" id="IPR012349">
    <property type="entry name" value="Split_barrel_FMN-bd"/>
</dbReference>
<dbReference type="PIRSF" id="PIRSF010372">
    <property type="entry name" value="PaiB"/>
    <property type="match status" value="1"/>
</dbReference>
<comment type="caution">
    <text evidence="1">The sequence shown here is derived from an EMBL/GenBank/DDBJ whole genome shotgun (WGS) entry which is preliminary data.</text>
</comment>
<reference evidence="1 2" key="1">
    <citation type="submission" date="2022-10" db="EMBL/GenBank/DDBJ databases">
        <title>Chitinophaga nivalis PC15 sp. nov., isolated from Pyeongchang county, South Korea.</title>
        <authorList>
            <person name="Trinh H.N."/>
        </authorList>
    </citation>
    <scope>NUCLEOTIDE SEQUENCE [LARGE SCALE GENOMIC DNA]</scope>
    <source>
        <strain evidence="1 2">PC14</strain>
    </source>
</reference>
<dbReference type="Gene3D" id="2.30.110.10">
    <property type="entry name" value="Electron Transport, Fmn-binding Protein, Chain A"/>
    <property type="match status" value="1"/>
</dbReference>
<gene>
    <name evidence="1" type="ORF">OL497_03445</name>
</gene>
<protein>
    <submittedName>
        <fullName evidence="1">FMN-binding negative transcriptional regulator</fullName>
    </submittedName>
</protein>
<proteinExistence type="predicted"/>
<dbReference type="Pfam" id="PF04299">
    <property type="entry name" value="FMN_bind_2"/>
    <property type="match status" value="1"/>
</dbReference>
<dbReference type="InterPro" id="IPR007396">
    <property type="entry name" value="TR_PAI2-type"/>
</dbReference>
<evidence type="ECO:0000313" key="1">
    <source>
        <dbReference type="EMBL" id="MCW3482932.1"/>
    </source>
</evidence>
<accession>A0ABT3IG47</accession>
<dbReference type="PANTHER" id="PTHR35802">
    <property type="entry name" value="PROTEASE SYNTHASE AND SPORULATION PROTEIN PAI 2"/>
    <property type="match status" value="1"/>
</dbReference>
<dbReference type="PANTHER" id="PTHR35802:SF1">
    <property type="entry name" value="PROTEASE SYNTHASE AND SPORULATION PROTEIN PAI 2"/>
    <property type="match status" value="1"/>
</dbReference>
<dbReference type="SUPFAM" id="SSF50475">
    <property type="entry name" value="FMN-binding split barrel"/>
    <property type="match status" value="1"/>
</dbReference>
<organism evidence="1 2">
    <name type="scientific">Chitinophaga nivalis</name>
    <dbReference type="NCBI Taxonomy" id="2991709"/>
    <lineage>
        <taxon>Bacteria</taxon>
        <taxon>Pseudomonadati</taxon>
        <taxon>Bacteroidota</taxon>
        <taxon>Chitinophagia</taxon>
        <taxon>Chitinophagales</taxon>
        <taxon>Chitinophagaceae</taxon>
        <taxon>Chitinophaga</taxon>
    </lineage>
</organism>
<dbReference type="Proteomes" id="UP001207742">
    <property type="component" value="Unassembled WGS sequence"/>
</dbReference>
<dbReference type="EMBL" id="JAPDNS010000001">
    <property type="protein sequence ID" value="MCW3482932.1"/>
    <property type="molecule type" value="Genomic_DNA"/>
</dbReference>
<name>A0ABT3IG47_9BACT</name>
<keyword evidence="2" id="KW-1185">Reference proteome</keyword>
<sequence length="208" mass="23072">MYIAKLHQETDRAIITRLIEENGFGLLITTDDTGTPHATHIPMVLEEKASGELVLKGHIARINPQWQWFSKGLSLAVFNAEHAYISASWYEKGKIPTWNYMAVHLHGTVRIQEEAEVIASLGGLVDKYEAASACPVHISEIPAKELDNNVKAIVGFELTVTDINATFKLSQNKNDADYQSVITHLREIGDENAIGVVAAMEARRPQIK</sequence>
<evidence type="ECO:0000313" key="2">
    <source>
        <dbReference type="Proteomes" id="UP001207742"/>
    </source>
</evidence>
<dbReference type="RefSeq" id="WP_264727765.1">
    <property type="nucleotide sequence ID" value="NZ_JAPDNR010000001.1"/>
</dbReference>